<accession>A0A8J2W6B5</accession>
<feature type="compositionally biased region" description="Acidic residues" evidence="1">
    <location>
        <begin position="296"/>
        <end position="310"/>
    </location>
</feature>
<keyword evidence="2" id="KW-1133">Transmembrane helix</keyword>
<dbReference type="PANTHER" id="PTHR21398:SF6">
    <property type="entry name" value="AGAP007094-PA"/>
    <property type="match status" value="1"/>
</dbReference>
<protein>
    <submittedName>
        <fullName evidence="4">Uncharacterized protein</fullName>
    </submittedName>
</protein>
<evidence type="ECO:0000313" key="5">
    <source>
        <dbReference type="Proteomes" id="UP000789390"/>
    </source>
</evidence>
<feature type="chain" id="PRO_5035182553" evidence="3">
    <location>
        <begin position="24"/>
        <end position="456"/>
    </location>
</feature>
<evidence type="ECO:0000256" key="1">
    <source>
        <dbReference type="SAM" id="MobiDB-lite"/>
    </source>
</evidence>
<name>A0A8J2W6B5_9CRUS</name>
<feature type="transmembrane region" description="Helical" evidence="2">
    <location>
        <begin position="70"/>
        <end position="93"/>
    </location>
</feature>
<feature type="transmembrane region" description="Helical" evidence="2">
    <location>
        <begin position="142"/>
        <end position="164"/>
    </location>
</feature>
<dbReference type="OrthoDB" id="6369370at2759"/>
<gene>
    <name evidence="4" type="ORF">DGAL_LOCUS10272</name>
</gene>
<reference evidence="4" key="1">
    <citation type="submission" date="2021-11" db="EMBL/GenBank/DDBJ databases">
        <authorList>
            <person name="Schell T."/>
        </authorList>
    </citation>
    <scope>NUCLEOTIDE SEQUENCE</scope>
    <source>
        <strain evidence="4">M5</strain>
    </source>
</reference>
<evidence type="ECO:0000256" key="2">
    <source>
        <dbReference type="SAM" id="Phobius"/>
    </source>
</evidence>
<comment type="caution">
    <text evidence="4">The sequence shown here is derived from an EMBL/GenBank/DDBJ whole genome shotgun (WGS) entry which is preliminary data.</text>
</comment>
<dbReference type="InterPro" id="IPR006631">
    <property type="entry name" value="DM4_12"/>
</dbReference>
<feature type="region of interest" description="Disordered" evidence="1">
    <location>
        <begin position="285"/>
        <end position="311"/>
    </location>
</feature>
<evidence type="ECO:0000313" key="4">
    <source>
        <dbReference type="EMBL" id="CAH0106988.1"/>
    </source>
</evidence>
<evidence type="ECO:0000256" key="3">
    <source>
        <dbReference type="SAM" id="SignalP"/>
    </source>
</evidence>
<feature type="signal peptide" evidence="3">
    <location>
        <begin position="1"/>
        <end position="23"/>
    </location>
</feature>
<dbReference type="PANTHER" id="PTHR21398">
    <property type="entry name" value="AGAP007094-PA"/>
    <property type="match status" value="1"/>
</dbReference>
<organism evidence="4 5">
    <name type="scientific">Daphnia galeata</name>
    <dbReference type="NCBI Taxonomy" id="27404"/>
    <lineage>
        <taxon>Eukaryota</taxon>
        <taxon>Metazoa</taxon>
        <taxon>Ecdysozoa</taxon>
        <taxon>Arthropoda</taxon>
        <taxon>Crustacea</taxon>
        <taxon>Branchiopoda</taxon>
        <taxon>Diplostraca</taxon>
        <taxon>Cladocera</taxon>
        <taxon>Anomopoda</taxon>
        <taxon>Daphniidae</taxon>
        <taxon>Daphnia</taxon>
    </lineage>
</organism>
<keyword evidence="2" id="KW-0812">Transmembrane</keyword>
<keyword evidence="2" id="KW-0472">Membrane</keyword>
<dbReference type="EMBL" id="CAKKLH010000246">
    <property type="protein sequence ID" value="CAH0106988.1"/>
    <property type="molecule type" value="Genomic_DNA"/>
</dbReference>
<keyword evidence="5" id="KW-1185">Reference proteome</keyword>
<keyword evidence="3" id="KW-0732">Signal</keyword>
<feature type="transmembrane region" description="Helical" evidence="2">
    <location>
        <begin position="105"/>
        <end position="130"/>
    </location>
</feature>
<feature type="region of interest" description="Disordered" evidence="1">
    <location>
        <begin position="435"/>
        <end position="456"/>
    </location>
</feature>
<dbReference type="Pfam" id="PF07841">
    <property type="entry name" value="DM4_12"/>
    <property type="match status" value="1"/>
</dbReference>
<dbReference type="AlphaFoldDB" id="A0A8J2W6B5"/>
<dbReference type="Proteomes" id="UP000789390">
    <property type="component" value="Unassembled WGS sequence"/>
</dbReference>
<proteinExistence type="predicted"/>
<sequence length="456" mass="49643">MRLTLSVFILICLFSIYLQPSHSHLPPIFKEKLLGKGTSGRDAGGTALAAVISSRKLAGRGLKLLLFKPLLLVALAKIKFALLIGKPLALLAIKKLLLKAVLGKLLLKIPLILLKGKALLIKMLALKFALVTKGLLGLKAPLAMLFLGACALGSGLGLALALGATLHKLKEDSYEEEYSYAEEPYYPPPKPSYGPSYSPPAYSSSSSYSSPDSAYSVPAVSYYSQSGRDEISNGFGNDVTALTVGIGENNNYGTGYSGFANIKGFEGGYEGKRQKRDYSTYLSSLINTDEKNESGEGGEESDEESIDESPENLQLEFEAARINGNAYLYMAAQFDDQSCGARLMCEIYQKAHKSLTEDEILLQEIFGYPLPPLSEEDEGTPKEIYYRAAQLGTSYEGRTNSNVCAHYYRACPYNANQLINIFVTEDIHSNEIDSEYQPSTHLQPPKFSGPTPGLTL</sequence>